<protein>
    <submittedName>
        <fullName evidence="2">HesA/MoeB/ThiF family protein</fullName>
    </submittedName>
</protein>
<dbReference type="InterPro" id="IPR035985">
    <property type="entry name" value="Ubiquitin-activating_enz"/>
</dbReference>
<dbReference type="CDD" id="cd00757">
    <property type="entry name" value="ThiF_MoeB_HesA_family"/>
    <property type="match status" value="1"/>
</dbReference>
<feature type="domain" description="THIF-type NAD/FAD binding fold" evidence="1">
    <location>
        <begin position="1"/>
        <end position="212"/>
    </location>
</feature>
<dbReference type="GO" id="GO:0008641">
    <property type="term" value="F:ubiquitin-like modifier activating enzyme activity"/>
    <property type="evidence" value="ECO:0007669"/>
    <property type="project" value="InterPro"/>
</dbReference>
<name>A0A9D9DUS0_9BACT</name>
<organism evidence="2 3">
    <name type="scientific">Candidatus Pullibacteroides excrementavium</name>
    <dbReference type="NCBI Taxonomy" id="2840905"/>
    <lineage>
        <taxon>Bacteria</taxon>
        <taxon>Pseudomonadati</taxon>
        <taxon>Bacteroidota</taxon>
        <taxon>Bacteroidia</taxon>
        <taxon>Bacteroidales</taxon>
        <taxon>Candidatus Pullibacteroides</taxon>
    </lineage>
</organism>
<dbReference type="Gene3D" id="3.40.50.720">
    <property type="entry name" value="NAD(P)-binding Rossmann-like Domain"/>
    <property type="match status" value="1"/>
</dbReference>
<dbReference type="Proteomes" id="UP000823612">
    <property type="component" value="Unassembled WGS sequence"/>
</dbReference>
<feature type="non-terminal residue" evidence="2">
    <location>
        <position position="1"/>
    </location>
</feature>
<dbReference type="GO" id="GO:0004792">
    <property type="term" value="F:thiosulfate-cyanide sulfurtransferase activity"/>
    <property type="evidence" value="ECO:0007669"/>
    <property type="project" value="TreeGrafter"/>
</dbReference>
<sequence length="234" mass="25398">EKLRRSHVLLVGAGGLGSTIAPLLCAAGLGKLTLVDADKVSESNLQRQILYRTSQIGQPKAECARKSLQDLNPDCEILAINAFLKPENALEISRDCQIIVDGSDNAQTRYLMNDLAVGRGIPYVYGSIEAFHGQVSVFNLNPKSATYRCLFPEPQTLPEPQSIGVIGTLPSFIASIQANECIKALTGCGPCLDNRLFTCDLLSMQTHCFDLQPTDSGRDISLQNFQKLIASSTR</sequence>
<evidence type="ECO:0000313" key="2">
    <source>
        <dbReference type="EMBL" id="MBO8432796.1"/>
    </source>
</evidence>
<evidence type="ECO:0000259" key="1">
    <source>
        <dbReference type="Pfam" id="PF00899"/>
    </source>
</evidence>
<dbReference type="GO" id="GO:0008146">
    <property type="term" value="F:sulfotransferase activity"/>
    <property type="evidence" value="ECO:0007669"/>
    <property type="project" value="TreeGrafter"/>
</dbReference>
<dbReference type="Pfam" id="PF00899">
    <property type="entry name" value="ThiF"/>
    <property type="match status" value="1"/>
</dbReference>
<dbReference type="GO" id="GO:0016779">
    <property type="term" value="F:nucleotidyltransferase activity"/>
    <property type="evidence" value="ECO:0007669"/>
    <property type="project" value="TreeGrafter"/>
</dbReference>
<dbReference type="EMBL" id="JADIMZ010000089">
    <property type="protein sequence ID" value="MBO8432796.1"/>
    <property type="molecule type" value="Genomic_DNA"/>
</dbReference>
<dbReference type="SUPFAM" id="SSF69572">
    <property type="entry name" value="Activating enzymes of the ubiquitin-like proteins"/>
    <property type="match status" value="1"/>
</dbReference>
<comment type="caution">
    <text evidence="2">The sequence shown here is derived from an EMBL/GenBank/DDBJ whole genome shotgun (WGS) entry which is preliminary data.</text>
</comment>
<dbReference type="GO" id="GO:0005829">
    <property type="term" value="C:cytosol"/>
    <property type="evidence" value="ECO:0007669"/>
    <property type="project" value="TreeGrafter"/>
</dbReference>
<dbReference type="InterPro" id="IPR000594">
    <property type="entry name" value="ThiF_NAD_FAD-bd"/>
</dbReference>
<proteinExistence type="predicted"/>
<accession>A0A9D9DUS0</accession>
<reference evidence="2" key="1">
    <citation type="submission" date="2020-10" db="EMBL/GenBank/DDBJ databases">
        <authorList>
            <person name="Gilroy R."/>
        </authorList>
    </citation>
    <scope>NUCLEOTIDE SEQUENCE</scope>
    <source>
        <strain evidence="2">2889</strain>
    </source>
</reference>
<dbReference type="PANTHER" id="PTHR10953">
    <property type="entry name" value="UBIQUITIN-ACTIVATING ENZYME E1"/>
    <property type="match status" value="1"/>
</dbReference>
<reference evidence="2" key="2">
    <citation type="journal article" date="2021" name="PeerJ">
        <title>Extensive microbial diversity within the chicken gut microbiome revealed by metagenomics and culture.</title>
        <authorList>
            <person name="Gilroy R."/>
            <person name="Ravi A."/>
            <person name="Getino M."/>
            <person name="Pursley I."/>
            <person name="Horton D.L."/>
            <person name="Alikhan N.F."/>
            <person name="Baker D."/>
            <person name="Gharbi K."/>
            <person name="Hall N."/>
            <person name="Watson M."/>
            <person name="Adriaenssens E.M."/>
            <person name="Foster-Nyarko E."/>
            <person name="Jarju S."/>
            <person name="Secka A."/>
            <person name="Antonio M."/>
            <person name="Oren A."/>
            <person name="Chaudhuri R.R."/>
            <person name="La Ragione R."/>
            <person name="Hildebrand F."/>
            <person name="Pallen M.J."/>
        </authorList>
    </citation>
    <scope>NUCLEOTIDE SEQUENCE</scope>
    <source>
        <strain evidence="2">2889</strain>
    </source>
</reference>
<dbReference type="InterPro" id="IPR045886">
    <property type="entry name" value="ThiF/MoeB/HesA"/>
</dbReference>
<dbReference type="PANTHER" id="PTHR10953:SF102">
    <property type="entry name" value="ADENYLYLTRANSFERASE AND SULFURTRANSFERASE MOCS3"/>
    <property type="match status" value="1"/>
</dbReference>
<gene>
    <name evidence="2" type="ORF">IAB08_05835</name>
</gene>
<evidence type="ECO:0000313" key="3">
    <source>
        <dbReference type="Proteomes" id="UP000823612"/>
    </source>
</evidence>
<dbReference type="AlphaFoldDB" id="A0A9D9DUS0"/>